<organism evidence="4">
    <name type="scientific">Wuchereria bancrofti</name>
    <dbReference type="NCBI Taxonomy" id="6293"/>
    <lineage>
        <taxon>Eukaryota</taxon>
        <taxon>Metazoa</taxon>
        <taxon>Ecdysozoa</taxon>
        <taxon>Nematoda</taxon>
        <taxon>Chromadorea</taxon>
        <taxon>Rhabditida</taxon>
        <taxon>Spirurina</taxon>
        <taxon>Spiruromorpha</taxon>
        <taxon>Filarioidea</taxon>
        <taxon>Onchocercidae</taxon>
        <taxon>Wuchereria</taxon>
    </lineage>
</organism>
<evidence type="ECO:0000256" key="1">
    <source>
        <dbReference type="ARBA" id="ARBA00006347"/>
    </source>
</evidence>
<dbReference type="Pfam" id="PF00085">
    <property type="entry name" value="Thioredoxin"/>
    <property type="match status" value="1"/>
</dbReference>
<accession>A0A1I8EJA5</accession>
<dbReference type="InterPro" id="IPR013766">
    <property type="entry name" value="Thioredoxin_domain"/>
</dbReference>
<dbReference type="PANTHER" id="PTHR18929">
    <property type="entry name" value="PROTEIN DISULFIDE ISOMERASE"/>
    <property type="match status" value="1"/>
</dbReference>
<feature type="compositionally biased region" description="Basic and acidic residues" evidence="2">
    <location>
        <begin position="306"/>
        <end position="346"/>
    </location>
</feature>
<feature type="region of interest" description="Disordered" evidence="2">
    <location>
        <begin position="303"/>
        <end position="346"/>
    </location>
</feature>
<sequence>MVRNACYTFRLLGSKCRRKCHQHHHLLQSLSLYSLRKDEMWREIHIYSFLLLSLLGTIAETKKKNLVTEFVKETGSSIFDGNKNTEFAILIESKESDDYDDYLDEFKKAAEKFEDKVQFVYINSDIEENWQIIEFLGLIAEDVPGVLFVGLKKHFKKYKAEMKEITKAEIISFVQSCLDGKAIPFLKSEEIPDDWNTKPVIELEKISKSKYLTQRKQPSYSSVNAPWCEACQKTMPEIEKLGELYKNKKNLVIAKMNSVNNEVFGLPILDVPTIALFIKGSKKPIYHTDDERTANNFSEFIATNLEKNEENSMKKDEKERKKEKTNDEKKQLKDMNKEEAKSKDEL</sequence>
<name>A0A1I8EJA5_WUCBA</name>
<dbReference type="GO" id="GO:0034976">
    <property type="term" value="P:response to endoplasmic reticulum stress"/>
    <property type="evidence" value="ECO:0007669"/>
    <property type="project" value="TreeGrafter"/>
</dbReference>
<dbReference type="Gene3D" id="3.40.30.10">
    <property type="entry name" value="Glutaredoxin"/>
    <property type="match status" value="2"/>
</dbReference>
<proteinExistence type="inferred from homology"/>
<reference evidence="4" key="1">
    <citation type="submission" date="2016-11" db="UniProtKB">
        <authorList>
            <consortium name="WormBaseParasite"/>
        </authorList>
    </citation>
    <scope>IDENTIFICATION</scope>
    <source>
        <strain evidence="4">pt0022</strain>
    </source>
</reference>
<feature type="domain" description="Thioredoxin" evidence="3">
    <location>
        <begin position="216"/>
        <end position="302"/>
    </location>
</feature>
<evidence type="ECO:0000313" key="4">
    <source>
        <dbReference type="WBParaSite" id="maker-PairedContig_2543-snap-gene-0.12-mRNA-1"/>
    </source>
</evidence>
<dbReference type="CDD" id="cd02982">
    <property type="entry name" value="PDI_b'_family"/>
    <property type="match status" value="1"/>
</dbReference>
<dbReference type="WBParaSite" id="maker-PairedContig_2543-snap-gene-0.12-mRNA-1">
    <property type="protein sequence ID" value="maker-PairedContig_2543-snap-gene-0.12-mRNA-1"/>
    <property type="gene ID" value="maker-PairedContig_2543-snap-gene-0.12"/>
</dbReference>
<comment type="similarity">
    <text evidence="1">Belongs to the protein disulfide isomerase family.</text>
</comment>
<dbReference type="GO" id="GO:0003756">
    <property type="term" value="F:protein disulfide isomerase activity"/>
    <property type="evidence" value="ECO:0007669"/>
    <property type="project" value="TreeGrafter"/>
</dbReference>
<evidence type="ECO:0000259" key="3">
    <source>
        <dbReference type="Pfam" id="PF00085"/>
    </source>
</evidence>
<protein>
    <submittedName>
        <fullName evidence="4">Thioredoxin domain-containing protein</fullName>
    </submittedName>
</protein>
<dbReference type="GO" id="GO:0006457">
    <property type="term" value="P:protein folding"/>
    <property type="evidence" value="ECO:0007669"/>
    <property type="project" value="TreeGrafter"/>
</dbReference>
<evidence type="ECO:0000256" key="2">
    <source>
        <dbReference type="SAM" id="MobiDB-lite"/>
    </source>
</evidence>
<dbReference type="GO" id="GO:0005783">
    <property type="term" value="C:endoplasmic reticulum"/>
    <property type="evidence" value="ECO:0007669"/>
    <property type="project" value="TreeGrafter"/>
</dbReference>
<dbReference type="AlphaFoldDB" id="A0A1I8EJA5"/>
<dbReference type="SUPFAM" id="SSF52833">
    <property type="entry name" value="Thioredoxin-like"/>
    <property type="match status" value="2"/>
</dbReference>
<dbReference type="PANTHER" id="PTHR18929:SF240">
    <property type="entry name" value="PROTEIN DISULFIDE-ISOMERASE"/>
    <property type="match status" value="1"/>
</dbReference>
<dbReference type="Pfam" id="PF13848">
    <property type="entry name" value="Thioredoxin_6"/>
    <property type="match status" value="1"/>
</dbReference>
<dbReference type="InterPro" id="IPR036249">
    <property type="entry name" value="Thioredoxin-like_sf"/>
</dbReference>
<dbReference type="STRING" id="6293.A0A1I8EJA5"/>